<evidence type="ECO:0000256" key="1">
    <source>
        <dbReference type="ARBA" id="ARBA00008769"/>
    </source>
</evidence>
<dbReference type="GO" id="GO:0016020">
    <property type="term" value="C:membrane"/>
    <property type="evidence" value="ECO:0007669"/>
    <property type="project" value="InterPro"/>
</dbReference>
<dbReference type="PANTHER" id="PTHR37944">
    <property type="entry name" value="PORIN B"/>
    <property type="match status" value="1"/>
</dbReference>
<dbReference type="Gene3D" id="2.40.160.180">
    <property type="entry name" value="Carbohydrate-selective porin OprB"/>
    <property type="match status" value="1"/>
</dbReference>
<accession>A0A7W4P4G9</accession>
<keyword evidence="5" id="KW-1185">Reference proteome</keyword>
<dbReference type="AlphaFoldDB" id="A0A7W4P4G9"/>
<dbReference type="InterPro" id="IPR052932">
    <property type="entry name" value="OprB_Porin"/>
</dbReference>
<protein>
    <submittedName>
        <fullName evidence="4">Carbohydrate porin</fullName>
    </submittedName>
</protein>
<feature type="chain" id="PRO_5031603172" evidence="2">
    <location>
        <begin position="40"/>
        <end position="513"/>
    </location>
</feature>
<proteinExistence type="inferred from homology"/>
<keyword evidence="2" id="KW-0732">Signal</keyword>
<dbReference type="GO" id="GO:0015288">
    <property type="term" value="F:porin activity"/>
    <property type="evidence" value="ECO:0007669"/>
    <property type="project" value="InterPro"/>
</dbReference>
<dbReference type="InterPro" id="IPR038673">
    <property type="entry name" value="OprB_sf"/>
</dbReference>
<dbReference type="GO" id="GO:0008643">
    <property type="term" value="P:carbohydrate transport"/>
    <property type="evidence" value="ECO:0007669"/>
    <property type="project" value="InterPro"/>
</dbReference>
<sequence length="513" mass="56335">MNMKYSVMATLCFRRIPQSLKMAGVFLSVMLSVPTSGEAAPTVTSRDAAPPSTPRAAVPPKAGISPRAPLKNELDPLFRGEAVSSLLPDRWDALRDSDMTDPYFIPAQASGHLIPQLQPFRSRLAQHGVAFNFTYKGEAMANINGGQQRGMDYVHELTLQVNFDLERMAGLKGWTVHTLVMERVGREVSRDRVGEPYISLMEVYGLSGHSVAHLVDFYAEKKFLNNRADVTFGRMSLTHVFATSPLICSFMVTCSAPVALKVDAGFSVYPKATWGARFRMRPTRDTMLQVGAYNVAPLASNPSGWAWGSEPSTGLMLPIEFTWQPFLGRNRLPGHYVLGFAHDSTRYPDSLGAVPAALAEQKSSAPRDSVWIMTDQMIYRAGGHGQMDGGYVMAGYLHNTPHVSTIADEVYVGGSFPGFIPSRPKDRIGVLYSWYHVSDRLYDGQAIRQQAGLPLGAMVLAPQTNSSVIEAYYGFTPMQGITLQPEFQYMIRPGETSRIPDAALVGLKVIATL</sequence>
<evidence type="ECO:0000313" key="4">
    <source>
        <dbReference type="EMBL" id="MBB2175033.1"/>
    </source>
</evidence>
<comment type="caution">
    <text evidence="4">The sequence shown here is derived from an EMBL/GenBank/DDBJ whole genome shotgun (WGS) entry which is preliminary data.</text>
</comment>
<dbReference type="Pfam" id="PF04966">
    <property type="entry name" value="OprB"/>
    <property type="match status" value="1"/>
</dbReference>
<gene>
    <name evidence="4" type="ORF">HLH21_03720</name>
</gene>
<name>A0A7W4P4G9_9PROT</name>
<dbReference type="PANTHER" id="PTHR37944:SF1">
    <property type="entry name" value="PORIN B"/>
    <property type="match status" value="1"/>
</dbReference>
<evidence type="ECO:0000256" key="2">
    <source>
        <dbReference type="RuleBase" id="RU363072"/>
    </source>
</evidence>
<comment type="similarity">
    <text evidence="1 2">Belongs to the OprB family.</text>
</comment>
<feature type="region of interest" description="Disordered" evidence="3">
    <location>
        <begin position="37"/>
        <end position="70"/>
    </location>
</feature>
<evidence type="ECO:0000256" key="3">
    <source>
        <dbReference type="SAM" id="MobiDB-lite"/>
    </source>
</evidence>
<evidence type="ECO:0000313" key="5">
    <source>
        <dbReference type="Proteomes" id="UP000561066"/>
    </source>
</evidence>
<organism evidence="4 5">
    <name type="scientific">Gluconacetobacter johannae</name>
    <dbReference type="NCBI Taxonomy" id="112140"/>
    <lineage>
        <taxon>Bacteria</taxon>
        <taxon>Pseudomonadati</taxon>
        <taxon>Pseudomonadota</taxon>
        <taxon>Alphaproteobacteria</taxon>
        <taxon>Acetobacterales</taxon>
        <taxon>Acetobacteraceae</taxon>
        <taxon>Gluconacetobacter</taxon>
    </lineage>
</organism>
<feature type="signal peptide" evidence="2">
    <location>
        <begin position="1"/>
        <end position="39"/>
    </location>
</feature>
<reference evidence="4 5" key="1">
    <citation type="submission" date="2020-04" db="EMBL/GenBank/DDBJ databases">
        <title>Description of novel Gluconacetobacter.</title>
        <authorList>
            <person name="Sombolestani A."/>
        </authorList>
    </citation>
    <scope>NUCLEOTIDE SEQUENCE [LARGE SCALE GENOMIC DNA]</scope>
    <source>
        <strain evidence="4 5">LMG 21312</strain>
    </source>
</reference>
<dbReference type="Proteomes" id="UP000561066">
    <property type="component" value="Unassembled WGS sequence"/>
</dbReference>
<dbReference type="InterPro" id="IPR007049">
    <property type="entry name" value="Carb-sel_porin_OprB"/>
</dbReference>
<dbReference type="EMBL" id="JABEQH010000004">
    <property type="protein sequence ID" value="MBB2175033.1"/>
    <property type="molecule type" value="Genomic_DNA"/>
</dbReference>